<name>A0A0E9UIC6_ANGAN</name>
<dbReference type="EMBL" id="GBXM01043085">
    <property type="protein sequence ID" value="JAH65492.1"/>
    <property type="molecule type" value="Transcribed_RNA"/>
</dbReference>
<proteinExistence type="predicted"/>
<dbReference type="EMBL" id="GBXM01032589">
    <property type="protein sequence ID" value="JAH75988.1"/>
    <property type="molecule type" value="Transcribed_RNA"/>
</dbReference>
<dbReference type="AlphaFoldDB" id="A0A0E9UIC6"/>
<sequence>MQLKHAADMTSFHYTTACSMEHSEHGHVSVKGSAN</sequence>
<protein>
    <submittedName>
        <fullName evidence="1">Uncharacterized protein</fullName>
    </submittedName>
</protein>
<accession>A0A0E9UIC6</accession>
<organism evidence="1">
    <name type="scientific">Anguilla anguilla</name>
    <name type="common">European freshwater eel</name>
    <name type="synonym">Muraena anguilla</name>
    <dbReference type="NCBI Taxonomy" id="7936"/>
    <lineage>
        <taxon>Eukaryota</taxon>
        <taxon>Metazoa</taxon>
        <taxon>Chordata</taxon>
        <taxon>Craniata</taxon>
        <taxon>Vertebrata</taxon>
        <taxon>Euteleostomi</taxon>
        <taxon>Actinopterygii</taxon>
        <taxon>Neopterygii</taxon>
        <taxon>Teleostei</taxon>
        <taxon>Anguilliformes</taxon>
        <taxon>Anguillidae</taxon>
        <taxon>Anguilla</taxon>
    </lineage>
</organism>
<evidence type="ECO:0000313" key="1">
    <source>
        <dbReference type="EMBL" id="JAH65492.1"/>
    </source>
</evidence>
<reference evidence="1" key="2">
    <citation type="journal article" date="2015" name="Fish Shellfish Immunol.">
        <title>Early steps in the European eel (Anguilla anguilla)-Vibrio vulnificus interaction in the gills: Role of the RtxA13 toxin.</title>
        <authorList>
            <person name="Callol A."/>
            <person name="Pajuelo D."/>
            <person name="Ebbesson L."/>
            <person name="Teles M."/>
            <person name="MacKenzie S."/>
            <person name="Amaro C."/>
        </authorList>
    </citation>
    <scope>NUCLEOTIDE SEQUENCE</scope>
</reference>
<reference evidence="1" key="1">
    <citation type="submission" date="2014-11" db="EMBL/GenBank/DDBJ databases">
        <authorList>
            <person name="Amaro Gonzalez C."/>
        </authorList>
    </citation>
    <scope>NUCLEOTIDE SEQUENCE</scope>
</reference>